<keyword evidence="2" id="KW-1185">Reference proteome</keyword>
<dbReference type="STRING" id="596327.PORUE0001_1630"/>
<name>C2MA00_9PORP</name>
<evidence type="ECO:0000313" key="2">
    <source>
        <dbReference type="Proteomes" id="UP000003303"/>
    </source>
</evidence>
<gene>
    <name evidence="1" type="ORF">PORUE0001_1630</name>
</gene>
<evidence type="ECO:0000313" key="1">
    <source>
        <dbReference type="EMBL" id="EEK17479.1"/>
    </source>
</evidence>
<dbReference type="eggNOG" id="COG0179">
    <property type="taxonomic scope" value="Bacteria"/>
</dbReference>
<dbReference type="GO" id="GO:0003824">
    <property type="term" value="F:catalytic activity"/>
    <property type="evidence" value="ECO:0007669"/>
    <property type="project" value="InterPro"/>
</dbReference>
<dbReference type="OrthoDB" id="9805307at2"/>
<dbReference type="Proteomes" id="UP000003303">
    <property type="component" value="Unassembled WGS sequence"/>
</dbReference>
<dbReference type="EMBL" id="ACLR01000059">
    <property type="protein sequence ID" value="EEK17479.1"/>
    <property type="molecule type" value="Genomic_DNA"/>
</dbReference>
<comment type="caution">
    <text evidence="1">The sequence shown here is derived from an EMBL/GenBank/DDBJ whole genome shotgun (WGS) entry which is preliminary data.</text>
</comment>
<dbReference type="RefSeq" id="WP_007364765.1">
    <property type="nucleotide sequence ID" value="NZ_ACLR01000059.1"/>
</dbReference>
<proteinExistence type="predicted"/>
<dbReference type="Gene3D" id="3.90.850.10">
    <property type="entry name" value="Fumarylacetoacetase-like, C-terminal domain"/>
    <property type="match status" value="1"/>
</dbReference>
<organism evidence="1 2">
    <name type="scientific">Porphyromonas uenonis 60-3</name>
    <dbReference type="NCBI Taxonomy" id="596327"/>
    <lineage>
        <taxon>Bacteria</taxon>
        <taxon>Pseudomonadati</taxon>
        <taxon>Bacteroidota</taxon>
        <taxon>Bacteroidia</taxon>
        <taxon>Bacteroidales</taxon>
        <taxon>Porphyromonadaceae</taxon>
        <taxon>Porphyromonas</taxon>
    </lineage>
</organism>
<sequence length="185" mass="20418">MKVYGIDDESRLFYKGEALLRPGYPFFVPHLEAEWCAIPSLAIKIGRTGKCVAPPFAERYIESCAAGWDITCRSLLAELREAGAPWERAKVYDGSAVALDWQPLDTALAEHYTLTLSEQSWTLSREAVCQALSLLSECLTIHTGDVLLLNTIPITAAPAIAPEQQLSLTLQAGERLRSTTLLRIK</sequence>
<evidence type="ECO:0008006" key="3">
    <source>
        <dbReference type="Google" id="ProtNLM"/>
    </source>
</evidence>
<accession>C2MA00</accession>
<protein>
    <recommendedName>
        <fullName evidence="3">FAH family protein</fullName>
    </recommendedName>
</protein>
<dbReference type="AlphaFoldDB" id="C2MA00"/>
<dbReference type="InterPro" id="IPR036663">
    <property type="entry name" value="Fumarylacetoacetase_C_sf"/>
</dbReference>
<reference evidence="1 2" key="1">
    <citation type="submission" date="2009-04" db="EMBL/GenBank/DDBJ databases">
        <authorList>
            <person name="Sebastian Y."/>
            <person name="Madupu R."/>
            <person name="Durkin A.S."/>
            <person name="Torralba M."/>
            <person name="Methe B."/>
            <person name="Sutton G.G."/>
            <person name="Strausberg R.L."/>
            <person name="Nelson K.E."/>
        </authorList>
    </citation>
    <scope>NUCLEOTIDE SEQUENCE [LARGE SCALE GENOMIC DNA]</scope>
    <source>
        <strain evidence="1 2">60-3</strain>
    </source>
</reference>
<dbReference type="SUPFAM" id="SSF56529">
    <property type="entry name" value="FAH"/>
    <property type="match status" value="1"/>
</dbReference>